<protein>
    <recommendedName>
        <fullName evidence="4">Lipoprotein</fullName>
    </recommendedName>
</protein>
<feature type="signal peptide" evidence="1">
    <location>
        <begin position="1"/>
        <end position="31"/>
    </location>
</feature>
<evidence type="ECO:0000256" key="1">
    <source>
        <dbReference type="SAM" id="SignalP"/>
    </source>
</evidence>
<gene>
    <name evidence="2" type="ORF">RGF97_20910</name>
</gene>
<organism evidence="2 3">
    <name type="scientific">Streptomyces roseicoloratus</name>
    <dbReference type="NCBI Taxonomy" id="2508722"/>
    <lineage>
        <taxon>Bacteria</taxon>
        <taxon>Bacillati</taxon>
        <taxon>Actinomycetota</taxon>
        <taxon>Actinomycetes</taxon>
        <taxon>Kitasatosporales</taxon>
        <taxon>Streptomycetaceae</taxon>
        <taxon>Streptomyces</taxon>
    </lineage>
</organism>
<evidence type="ECO:0000313" key="3">
    <source>
        <dbReference type="Proteomes" id="UP001250858"/>
    </source>
</evidence>
<evidence type="ECO:0000313" key="2">
    <source>
        <dbReference type="EMBL" id="WMX46792.1"/>
    </source>
</evidence>
<name>A0ABY9RX92_9ACTN</name>
<proteinExistence type="predicted"/>
<feature type="chain" id="PRO_5045427113" description="Lipoprotein" evidence="1">
    <location>
        <begin position="32"/>
        <end position="221"/>
    </location>
</feature>
<dbReference type="EMBL" id="CP133762">
    <property type="protein sequence ID" value="WMX46792.1"/>
    <property type="molecule type" value="Genomic_DNA"/>
</dbReference>
<dbReference type="RefSeq" id="WP_309549140.1">
    <property type="nucleotide sequence ID" value="NZ_CP133762.1"/>
</dbReference>
<sequence>MSKSVRWLSRRGVGPLAAVVFLAACSGGGDADAEAEAGLRGCEEVFGAAGVSKARSVVGDNKFQGVSTPWSSIARAMLKEARQYDPDGEDWTRSRHRPCELSANGIEMRRRVEVNVKWSVFTMDTLSTGADRGKWTKEAQDVYVYKRVDARTIKVIVPCKVSGTAPEQRNALPLEVIVYTSPETGAEGDSLAATLLPSLVRTTQKHLGCEKPVSVPDVLVP</sequence>
<dbReference type="PROSITE" id="PS51257">
    <property type="entry name" value="PROKAR_LIPOPROTEIN"/>
    <property type="match status" value="1"/>
</dbReference>
<dbReference type="Proteomes" id="UP001250858">
    <property type="component" value="Chromosome"/>
</dbReference>
<keyword evidence="3" id="KW-1185">Reference proteome</keyword>
<keyword evidence="1" id="KW-0732">Signal</keyword>
<accession>A0ABY9RX92</accession>
<reference evidence="2 3" key="1">
    <citation type="submission" date="2023-09" db="EMBL/GenBank/DDBJ databases">
        <title>Complete genome of Streptomyces roseicoloratus T14.</title>
        <authorList>
            <person name="Bashizi T."/>
            <person name="Kim M.-J."/>
            <person name="Lee G."/>
            <person name="Tagele S.B."/>
            <person name="Shin J.-H."/>
        </authorList>
    </citation>
    <scope>NUCLEOTIDE SEQUENCE [LARGE SCALE GENOMIC DNA]</scope>
    <source>
        <strain evidence="2 3">T14</strain>
    </source>
</reference>
<evidence type="ECO:0008006" key="4">
    <source>
        <dbReference type="Google" id="ProtNLM"/>
    </source>
</evidence>